<reference evidence="1" key="3">
    <citation type="submission" date="2021-11" db="EMBL/GenBank/DDBJ databases">
        <authorList>
            <person name="Munson-Mcgee J."/>
            <person name="Field E."/>
            <person name="Bateson M."/>
            <person name="Rooney C."/>
            <person name="Stepanauskas R."/>
            <person name="Young M."/>
        </authorList>
    </citation>
    <scope>NUCLEOTIDE SEQUENCE</scope>
    <source>
        <strain evidence="1">SCGC AB-777_F03</strain>
    </source>
</reference>
<accession>A0AAE3EGG8</accession>
<dbReference type="AlphaFoldDB" id="A0AAE3EGG8"/>
<dbReference type="InterPro" id="IPR029052">
    <property type="entry name" value="Metallo-depent_PP-like"/>
</dbReference>
<reference evidence="1" key="2">
    <citation type="submission" date="2017-05" db="EMBL/GenBank/DDBJ databases">
        <authorList>
            <person name="Munson-Mcgee J.H."/>
        </authorList>
    </citation>
    <scope>NUCLEOTIDE SEQUENCE</scope>
    <source>
        <strain evidence="1">SCGC AB-777_F03</strain>
    </source>
</reference>
<reference evidence="1" key="1">
    <citation type="journal article" date="2015" name="Appl. Environ. Microbiol.">
        <title>Nanoarchaeota, Their Sulfolobales Host, and Nanoarchaeota Virus Distribution across Yellowstone National Park Hot Springs.</title>
        <authorList>
            <person name="Munson-McGee J.H."/>
            <person name="Field E.K."/>
            <person name="Bateson M."/>
            <person name="Rooney C."/>
            <person name="Stepanauskas R."/>
            <person name="Young M.J."/>
        </authorList>
    </citation>
    <scope>NUCLEOTIDE SEQUENCE</scope>
    <source>
        <strain evidence="1">SCGC AB-777_F03</strain>
    </source>
</reference>
<evidence type="ECO:0000313" key="1">
    <source>
        <dbReference type="EMBL" id="MCC5447260.1"/>
    </source>
</evidence>
<gene>
    <name evidence="1" type="ORF">DDW03_002495</name>
</gene>
<protein>
    <submittedName>
        <fullName evidence="1">Metallophosphoesterase</fullName>
    </submittedName>
</protein>
<dbReference type="EMBL" id="QEFP02000017">
    <property type="protein sequence ID" value="MCC5447260.1"/>
    <property type="molecule type" value="Genomic_DNA"/>
</dbReference>
<evidence type="ECO:0000313" key="2">
    <source>
        <dbReference type="Proteomes" id="UP000245509"/>
    </source>
</evidence>
<dbReference type="SUPFAM" id="SSF56300">
    <property type="entry name" value="Metallo-dependent phosphatases"/>
    <property type="match status" value="1"/>
</dbReference>
<organism evidence="1 2">
    <name type="scientific">Nanobsidianus stetteri</name>
    <dbReference type="NCBI Taxonomy" id="1294122"/>
    <lineage>
        <taxon>Archaea</taxon>
        <taxon>Nanobdellota</taxon>
        <taxon>Candidatus Nanoarchaeia</taxon>
        <taxon>Nanoarchaeales</taxon>
        <taxon>Nanopusillaceae</taxon>
        <taxon>Candidatus Nanobsidianus</taxon>
    </lineage>
</organism>
<sequence>MFIADTHFGHKNIIKYSARPFIDVITMNEHIKNKWNEMISNEDIVYIIGDFARRDFKKYVNLLNGKKIFIQGNHDPPEIGVKQLELQLNNYKFILSHYPTNLNSHNAWLIHGHVHNNRLREYPFINSKKRTINVGVDLTKFYPVNMKWILDLIETKRDYLYLPSKII</sequence>
<name>A0AAE3EGG8_NANST</name>
<dbReference type="Gene3D" id="3.60.21.10">
    <property type="match status" value="1"/>
</dbReference>
<proteinExistence type="predicted"/>
<dbReference type="Proteomes" id="UP000245509">
    <property type="component" value="Unassembled WGS sequence"/>
</dbReference>
<comment type="caution">
    <text evidence="1">The sequence shown here is derived from an EMBL/GenBank/DDBJ whole genome shotgun (WGS) entry which is preliminary data.</text>
</comment>